<evidence type="ECO:0000313" key="8">
    <source>
        <dbReference type="EMBL" id="VFS75231.1"/>
    </source>
</evidence>
<evidence type="ECO:0000259" key="7">
    <source>
        <dbReference type="PROSITE" id="PS50850"/>
    </source>
</evidence>
<evidence type="ECO:0000256" key="4">
    <source>
        <dbReference type="ARBA" id="ARBA00022692"/>
    </source>
</evidence>
<name>A0A485BQP9_RAOPL</name>
<evidence type="ECO:0000313" key="9">
    <source>
        <dbReference type="Proteomes" id="UP000345637"/>
    </source>
</evidence>
<dbReference type="Proteomes" id="UP000345637">
    <property type="component" value="Unassembled WGS sequence"/>
</dbReference>
<dbReference type="Gene3D" id="1.20.1250.20">
    <property type="entry name" value="MFS general substrate transporter like domains"/>
    <property type="match status" value="1"/>
</dbReference>
<dbReference type="PANTHER" id="PTHR43045">
    <property type="entry name" value="SHIKIMATE TRANSPORTER"/>
    <property type="match status" value="1"/>
</dbReference>
<keyword evidence="4" id="KW-0812">Transmembrane</keyword>
<dbReference type="AlphaFoldDB" id="A0A485BQP9"/>
<dbReference type="EMBL" id="CAADJE010000025">
    <property type="protein sequence ID" value="VFS75231.1"/>
    <property type="molecule type" value="Genomic_DNA"/>
</dbReference>
<dbReference type="GO" id="GO:0022857">
    <property type="term" value="F:transmembrane transporter activity"/>
    <property type="evidence" value="ECO:0007669"/>
    <property type="project" value="InterPro"/>
</dbReference>
<organism evidence="8 9">
    <name type="scientific">Raoultella planticola</name>
    <name type="common">Klebsiella planticola</name>
    <dbReference type="NCBI Taxonomy" id="575"/>
    <lineage>
        <taxon>Bacteria</taxon>
        <taxon>Pseudomonadati</taxon>
        <taxon>Pseudomonadota</taxon>
        <taxon>Gammaproteobacteria</taxon>
        <taxon>Enterobacterales</taxon>
        <taxon>Enterobacteriaceae</taxon>
        <taxon>Klebsiella/Raoultella group</taxon>
        <taxon>Raoultella</taxon>
    </lineage>
</organism>
<evidence type="ECO:0000256" key="6">
    <source>
        <dbReference type="ARBA" id="ARBA00023136"/>
    </source>
</evidence>
<proteinExistence type="predicted"/>
<feature type="domain" description="Major facilitator superfamily (MFS) profile" evidence="7">
    <location>
        <begin position="1"/>
        <end position="53"/>
    </location>
</feature>
<gene>
    <name evidence="8" type="primary">proP_5</name>
    <name evidence="8" type="ORF">NCTC12998_04610</name>
</gene>
<comment type="subcellular location">
    <subcellularLocation>
        <location evidence="1">Cell membrane</location>
        <topology evidence="1">Multi-pass membrane protein</topology>
    </subcellularLocation>
</comment>
<protein>
    <submittedName>
        <fullName evidence="8">Proline porter II</fullName>
    </submittedName>
</protein>
<dbReference type="PANTHER" id="PTHR43045:SF1">
    <property type="entry name" value="SHIKIMATE TRANSPORTER"/>
    <property type="match status" value="1"/>
</dbReference>
<dbReference type="PROSITE" id="PS50850">
    <property type="entry name" value="MFS"/>
    <property type="match status" value="1"/>
</dbReference>
<dbReference type="GO" id="GO:0005886">
    <property type="term" value="C:plasma membrane"/>
    <property type="evidence" value="ECO:0007669"/>
    <property type="project" value="UniProtKB-SubCell"/>
</dbReference>
<dbReference type="SUPFAM" id="SSF103473">
    <property type="entry name" value="MFS general substrate transporter"/>
    <property type="match status" value="1"/>
</dbReference>
<accession>A0A485BQP9</accession>
<keyword evidence="6" id="KW-0472">Membrane</keyword>
<evidence type="ECO:0000256" key="2">
    <source>
        <dbReference type="ARBA" id="ARBA00022448"/>
    </source>
</evidence>
<evidence type="ECO:0000256" key="1">
    <source>
        <dbReference type="ARBA" id="ARBA00004651"/>
    </source>
</evidence>
<keyword evidence="2" id="KW-0813">Transport</keyword>
<dbReference type="InterPro" id="IPR020846">
    <property type="entry name" value="MFS_dom"/>
</dbReference>
<keyword evidence="3" id="KW-1003">Cell membrane</keyword>
<evidence type="ECO:0000256" key="3">
    <source>
        <dbReference type="ARBA" id="ARBA00022475"/>
    </source>
</evidence>
<evidence type="ECO:0000256" key="5">
    <source>
        <dbReference type="ARBA" id="ARBA00022989"/>
    </source>
</evidence>
<reference evidence="8 9" key="1">
    <citation type="submission" date="2019-03" db="EMBL/GenBank/DDBJ databases">
        <authorList>
            <consortium name="Pathogen Informatics"/>
        </authorList>
    </citation>
    <scope>NUCLEOTIDE SEQUENCE [LARGE SCALE GENOMIC DNA]</scope>
    <source>
        <strain evidence="8 9">NCTC12998</strain>
    </source>
</reference>
<sequence>MTLIITLTLMGASTFLIGLLPTYEHIGILAPIALITLRFIQGVASGGEWAAAS</sequence>
<dbReference type="InterPro" id="IPR036259">
    <property type="entry name" value="MFS_trans_sf"/>
</dbReference>
<keyword evidence="5" id="KW-1133">Transmembrane helix</keyword>